<accession>A0A1F5ZRM1</accession>
<dbReference type="SUPFAM" id="SSF53955">
    <property type="entry name" value="Lysozyme-like"/>
    <property type="match status" value="1"/>
</dbReference>
<comment type="caution">
    <text evidence="2">The sequence shown here is derived from an EMBL/GenBank/DDBJ whole genome shotgun (WGS) entry which is preliminary data.</text>
</comment>
<sequence>MFQSILLFASIAVLVIGSGGKGYKETPEVKGVALEYTIITETPIPTQTPSPTPIPPTPLPTAIPVSSQEIDVLFEKYGQTYGVDKGLLVKISYCESKHNPSARAGDYGGLFQFSTSSWISTRNAMSQDNNPDLRFHPEESIKTAAYKINAGGLSSWPVCGK</sequence>
<name>A0A1F5ZRM1_9BACT</name>
<gene>
    <name evidence="2" type="ORF">A2773_03960</name>
</gene>
<dbReference type="InterPro" id="IPR023346">
    <property type="entry name" value="Lysozyme-like_dom_sf"/>
</dbReference>
<evidence type="ECO:0000259" key="1">
    <source>
        <dbReference type="Pfam" id="PF01464"/>
    </source>
</evidence>
<dbReference type="STRING" id="1798375.A2773_03960"/>
<protein>
    <recommendedName>
        <fullName evidence="1">Transglycosylase SLT domain-containing protein</fullName>
    </recommendedName>
</protein>
<dbReference type="Gene3D" id="1.10.530.10">
    <property type="match status" value="1"/>
</dbReference>
<dbReference type="Proteomes" id="UP000177383">
    <property type="component" value="Unassembled WGS sequence"/>
</dbReference>
<evidence type="ECO:0000313" key="2">
    <source>
        <dbReference type="EMBL" id="OGG14742.1"/>
    </source>
</evidence>
<evidence type="ECO:0000313" key="3">
    <source>
        <dbReference type="Proteomes" id="UP000177383"/>
    </source>
</evidence>
<dbReference type="EMBL" id="MFJE01000012">
    <property type="protein sequence ID" value="OGG14742.1"/>
    <property type="molecule type" value="Genomic_DNA"/>
</dbReference>
<reference evidence="2 3" key="1">
    <citation type="journal article" date="2016" name="Nat. Commun.">
        <title>Thousands of microbial genomes shed light on interconnected biogeochemical processes in an aquifer system.</title>
        <authorList>
            <person name="Anantharaman K."/>
            <person name="Brown C.T."/>
            <person name="Hug L.A."/>
            <person name="Sharon I."/>
            <person name="Castelle C.J."/>
            <person name="Probst A.J."/>
            <person name="Thomas B.C."/>
            <person name="Singh A."/>
            <person name="Wilkins M.J."/>
            <person name="Karaoz U."/>
            <person name="Brodie E.L."/>
            <person name="Williams K.H."/>
            <person name="Hubbard S.S."/>
            <person name="Banfield J.F."/>
        </authorList>
    </citation>
    <scope>NUCLEOTIDE SEQUENCE [LARGE SCALE GENOMIC DNA]</scope>
</reference>
<feature type="domain" description="Transglycosylase SLT" evidence="1">
    <location>
        <begin position="73"/>
        <end position="149"/>
    </location>
</feature>
<organism evidence="2 3">
    <name type="scientific">Candidatus Gottesmanbacteria bacterium RIFCSPHIGHO2_01_FULL_39_10</name>
    <dbReference type="NCBI Taxonomy" id="1798375"/>
    <lineage>
        <taxon>Bacteria</taxon>
        <taxon>Candidatus Gottesmaniibacteriota</taxon>
    </lineage>
</organism>
<dbReference type="AlphaFoldDB" id="A0A1F5ZRM1"/>
<dbReference type="InterPro" id="IPR008258">
    <property type="entry name" value="Transglycosylase_SLT_dom_1"/>
</dbReference>
<proteinExistence type="predicted"/>
<dbReference type="Pfam" id="PF01464">
    <property type="entry name" value="SLT"/>
    <property type="match status" value="1"/>
</dbReference>